<dbReference type="SUPFAM" id="SSF82693">
    <property type="entry name" value="Multidrug efflux transporter AcrB pore domain, PN1, PN2, PC1 and PC2 subdomains"/>
    <property type="match status" value="2"/>
</dbReference>
<evidence type="ECO:0000256" key="3">
    <source>
        <dbReference type="ARBA" id="ARBA00022448"/>
    </source>
</evidence>
<keyword evidence="3" id="KW-0813">Transport</keyword>
<dbReference type="Gene3D" id="3.30.70.1440">
    <property type="entry name" value="Multidrug efflux transporter AcrB pore domain"/>
    <property type="match status" value="1"/>
</dbReference>
<evidence type="ECO:0000256" key="1">
    <source>
        <dbReference type="ARBA" id="ARBA00004651"/>
    </source>
</evidence>
<dbReference type="EMBL" id="JANTYZ010000020">
    <property type="protein sequence ID" value="MCS3866776.1"/>
    <property type="molecule type" value="Genomic_DNA"/>
</dbReference>
<dbReference type="GO" id="GO:0008324">
    <property type="term" value="F:monoatomic cation transmembrane transporter activity"/>
    <property type="evidence" value="ECO:0007669"/>
    <property type="project" value="InterPro"/>
</dbReference>
<comment type="subcellular location">
    <subcellularLocation>
        <location evidence="1">Cell membrane</location>
        <topology evidence="1">Multi-pass membrane protein</topology>
    </subcellularLocation>
</comment>
<feature type="transmembrane region" description="Helical" evidence="8">
    <location>
        <begin position="536"/>
        <end position="555"/>
    </location>
</feature>
<sequence length="1040" mass="111746">MLDRTIQWALTNRLVTLACATLLLAAGGYAALTMPVDVFPDLTAPRVTVITESHGMAPEEVEKLVTYPIETAVNGAASVRRVRSSSAQGYSIVWVEFEWGTDIYQARQIVSEKLQLVGGQLPEGVDAPMMAPITSIMGEILLVGLTSQDHSMREVRTAADRVVRRRLLAVDGVAQVIPHGGEVKAYQVIVDQERTRALGISLSQVMEAAEGSNENAAGGVYQQDGREVLIRGVGRTNEIEEIGATVVTSRDGAPIRLRDVAEVKVGTQRPRLGTGSVSGEPGVIVSIQKQPGANTLDLTERVSAELDQIEGQLPAGMEVNRSIFRQADFISLAVSNVIEALRDGALLVVLILFLFLWNVRTTAISILAIPLSLSVALVVMYGLGITINTMTLGGLAIAIGALVDDAIIDVENVFRRLKGNAQAPEEEQKNILRVVYEASMEVRGPILNATLIISVVFVPLFFLSGVQGRLLQPLGLAYIVAILASLFVAVTVTPVLCYYLLPQSATVQEGDDTWLVRWLHSTYRSTLDWVLERSRFVIGAAALLLAATLATLPFMGRGFLPEFQEGTLVISAVTAPGTGLQASTGIAQEIEGRLLEHPAVEATSRRTGRAELSAHAQGANASEIDVQVDLSEMEMSEVTADVRARLSSIPGTNITIGQPIGHRIDHMLSGTRTDIALKIFGPDLYELRDLAGQVQGAIEGTPGLVDLSVARQADVPQLRLYPKRQEMAKYGVTPGHLNHAVEALVGGEAVSQVREGQLAFGLTVRLDSARRAGAMSIRNVLIDTPTGPTVPVSRLATVQHERGPNTISREDVQRKIVVSANTSGRDVGSVVADLQRRIAEQVDLPENYYYEVGGQYENARQASRRIGWLSLVALLVVFLLLYQEFGSARAATLVLVNLPLALTGGVAALFLFLGGTLDIAAMVGFVTLFGIAVRNGILLVSHYITLLQEDKSLREAVLQGSMERLNPILMTALTAGLALIPLALGGGEPGKEIQTPLAIVTIGGLLTSTFLNMVVVPVLFDRFGDREALRSVSENHSLRD</sequence>
<evidence type="ECO:0000256" key="4">
    <source>
        <dbReference type="ARBA" id="ARBA00022475"/>
    </source>
</evidence>
<keyword evidence="5 8" id="KW-0812">Transmembrane</keyword>
<dbReference type="PANTHER" id="PTHR32063">
    <property type="match status" value="1"/>
</dbReference>
<evidence type="ECO:0000256" key="7">
    <source>
        <dbReference type="ARBA" id="ARBA00023136"/>
    </source>
</evidence>
<dbReference type="Proteomes" id="UP001155034">
    <property type="component" value="Unassembled WGS sequence"/>
</dbReference>
<dbReference type="PRINTS" id="PR00702">
    <property type="entry name" value="ACRIFLAVINRP"/>
</dbReference>
<comment type="caution">
    <text evidence="9">The sequence shown here is derived from an EMBL/GenBank/DDBJ whole genome shotgun (WGS) entry which is preliminary data.</text>
</comment>
<feature type="transmembrane region" description="Helical" evidence="8">
    <location>
        <begin position="996"/>
        <end position="1020"/>
    </location>
</feature>
<dbReference type="PANTHER" id="PTHR32063:SF4">
    <property type="entry name" value="SLR6043 PROTEIN"/>
    <property type="match status" value="1"/>
</dbReference>
<organism evidence="9 10">
    <name type="scientific">Salinibacter ruber</name>
    <dbReference type="NCBI Taxonomy" id="146919"/>
    <lineage>
        <taxon>Bacteria</taxon>
        <taxon>Pseudomonadati</taxon>
        <taxon>Rhodothermota</taxon>
        <taxon>Rhodothermia</taxon>
        <taxon>Rhodothermales</taxon>
        <taxon>Salinibacteraceae</taxon>
        <taxon>Salinibacter</taxon>
    </lineage>
</organism>
<dbReference type="Gene3D" id="3.30.70.1320">
    <property type="entry name" value="Multidrug efflux transporter AcrB pore domain like"/>
    <property type="match status" value="1"/>
</dbReference>
<gene>
    <name evidence="9" type="ORF">GGP82_003359</name>
</gene>
<feature type="transmembrane region" description="Helical" evidence="8">
    <location>
        <begin position="476"/>
        <end position="501"/>
    </location>
</feature>
<feature type="transmembrane region" description="Helical" evidence="8">
    <location>
        <begin position="340"/>
        <end position="357"/>
    </location>
</feature>
<evidence type="ECO:0000256" key="8">
    <source>
        <dbReference type="SAM" id="Phobius"/>
    </source>
</evidence>
<feature type="transmembrane region" description="Helical" evidence="8">
    <location>
        <begin position="894"/>
        <end position="913"/>
    </location>
</feature>
<feature type="transmembrane region" description="Helical" evidence="8">
    <location>
        <begin position="446"/>
        <end position="464"/>
    </location>
</feature>
<proteinExistence type="inferred from homology"/>
<keyword evidence="4" id="KW-1003">Cell membrane</keyword>
<dbReference type="Pfam" id="PF00873">
    <property type="entry name" value="ACR_tran"/>
    <property type="match status" value="1"/>
</dbReference>
<dbReference type="SUPFAM" id="SSF82866">
    <property type="entry name" value="Multidrug efflux transporter AcrB transmembrane domain"/>
    <property type="match status" value="2"/>
</dbReference>
<dbReference type="GO" id="GO:0042910">
    <property type="term" value="F:xenobiotic transmembrane transporter activity"/>
    <property type="evidence" value="ECO:0007669"/>
    <property type="project" value="TreeGrafter"/>
</dbReference>
<dbReference type="AlphaFoldDB" id="A0A9X2U4R0"/>
<dbReference type="InterPro" id="IPR001036">
    <property type="entry name" value="Acrflvin-R"/>
</dbReference>
<evidence type="ECO:0000313" key="9">
    <source>
        <dbReference type="EMBL" id="MCS3866776.1"/>
    </source>
</evidence>
<dbReference type="GO" id="GO:0005886">
    <property type="term" value="C:plasma membrane"/>
    <property type="evidence" value="ECO:0007669"/>
    <property type="project" value="UniProtKB-SubCell"/>
</dbReference>
<reference evidence="9" key="1">
    <citation type="submission" date="2022-08" db="EMBL/GenBank/DDBJ databases">
        <title>Genomic Encyclopedia of Type Strains, Phase V (KMG-V): Genome sequencing to study the core and pangenomes of soil and plant-associated prokaryotes.</title>
        <authorList>
            <person name="Whitman W."/>
        </authorList>
    </citation>
    <scope>NUCLEOTIDE SEQUENCE</scope>
    <source>
        <strain evidence="9">SP2016B</strain>
    </source>
</reference>
<evidence type="ECO:0000256" key="5">
    <source>
        <dbReference type="ARBA" id="ARBA00022692"/>
    </source>
</evidence>
<feature type="transmembrane region" description="Helical" evidence="8">
    <location>
        <begin position="965"/>
        <end position="984"/>
    </location>
</feature>
<evidence type="ECO:0000256" key="6">
    <source>
        <dbReference type="ARBA" id="ARBA00022989"/>
    </source>
</evidence>
<dbReference type="Gene3D" id="3.30.2090.10">
    <property type="entry name" value="Multidrug efflux transporter AcrB TolC docking domain, DN and DC subdomains"/>
    <property type="match status" value="2"/>
</dbReference>
<protein>
    <submittedName>
        <fullName evidence="9">CzcA family heavy metal efflux pump</fullName>
    </submittedName>
</protein>
<keyword evidence="7 8" id="KW-0472">Membrane</keyword>
<dbReference type="SUPFAM" id="SSF82714">
    <property type="entry name" value="Multidrug efflux transporter AcrB TolC docking domain, DN and DC subdomains"/>
    <property type="match status" value="2"/>
</dbReference>
<dbReference type="NCBIfam" id="TIGR00914">
    <property type="entry name" value="2A0601"/>
    <property type="match status" value="1"/>
</dbReference>
<keyword evidence="6 8" id="KW-1133">Transmembrane helix</keyword>
<feature type="transmembrane region" description="Helical" evidence="8">
    <location>
        <begin position="919"/>
        <end position="944"/>
    </location>
</feature>
<name>A0A9X2U4R0_9BACT</name>
<evidence type="ECO:0000313" key="10">
    <source>
        <dbReference type="Proteomes" id="UP001155034"/>
    </source>
</evidence>
<accession>A0A9X2U4R0</accession>
<dbReference type="Gene3D" id="3.30.70.1430">
    <property type="entry name" value="Multidrug efflux transporter AcrB pore domain"/>
    <property type="match status" value="2"/>
</dbReference>
<dbReference type="RefSeq" id="WP_259066824.1">
    <property type="nucleotide sequence ID" value="NZ_JANTYZ010000020.1"/>
</dbReference>
<comment type="similarity">
    <text evidence="2">Belongs to the resistance-nodulation-cell division (RND) (TC 2.A.6) family.</text>
</comment>
<evidence type="ECO:0000256" key="2">
    <source>
        <dbReference type="ARBA" id="ARBA00010942"/>
    </source>
</evidence>
<dbReference type="InterPro" id="IPR004763">
    <property type="entry name" value="CusA-like"/>
</dbReference>
<feature type="transmembrane region" description="Helical" evidence="8">
    <location>
        <begin position="866"/>
        <end position="882"/>
    </location>
</feature>
<dbReference type="Gene3D" id="1.20.1640.10">
    <property type="entry name" value="Multidrug efflux transporter AcrB transmembrane domain"/>
    <property type="match status" value="2"/>
</dbReference>
<dbReference type="InterPro" id="IPR027463">
    <property type="entry name" value="AcrB_DN_DC_subdom"/>
</dbReference>